<dbReference type="PANTHER" id="PTHR43976">
    <property type="entry name" value="SHORT CHAIN DEHYDROGENASE"/>
    <property type="match status" value="1"/>
</dbReference>
<dbReference type="Proteomes" id="UP000053593">
    <property type="component" value="Unassembled WGS sequence"/>
</dbReference>
<dbReference type="InterPro" id="IPR020904">
    <property type="entry name" value="Sc_DH/Rdtase_CS"/>
</dbReference>
<evidence type="ECO:0000313" key="6">
    <source>
        <dbReference type="Proteomes" id="UP000053593"/>
    </source>
</evidence>
<dbReference type="SUPFAM" id="SSF51735">
    <property type="entry name" value="NAD(P)-binding Rossmann-fold domains"/>
    <property type="match status" value="1"/>
</dbReference>
<evidence type="ECO:0000313" key="5">
    <source>
        <dbReference type="EMBL" id="KIK53007.1"/>
    </source>
</evidence>
<dbReference type="Pfam" id="PF00106">
    <property type="entry name" value="adh_short"/>
    <property type="match status" value="1"/>
</dbReference>
<dbReference type="CDD" id="cd05374">
    <property type="entry name" value="17beta-HSD-like_SDR_c"/>
    <property type="match status" value="1"/>
</dbReference>
<name>A0A0D0C5E3_9AGAR</name>
<dbReference type="InterPro" id="IPR036291">
    <property type="entry name" value="NAD(P)-bd_dom_sf"/>
</dbReference>
<dbReference type="PRINTS" id="PR00080">
    <property type="entry name" value="SDRFAMILY"/>
</dbReference>
<sequence>MARPRVWLITGATAGFGRAVAEVALSQGEIVSATGRNLEALQDLKNIYGADKLLISPCDVTSNQQIVNAFAATITQFSHLDVVLHCPGYAVIGEIESTPEEVARKLFEVNFWGTAAVCREAVRVFREQGSGGRLLTMSSVAGYMGLPALGYYSASKHAIEGMVESLAKEMIPQWNIKISILQPGSFKTDAFKNYIFLPALDVYSNPVASSYGMRKYMEDGSFLKGDVTKAASQIFEFTKLDNPPLRWQIGKDSVMAFRKQCEESLKESESLERWSDNV</sequence>
<comment type="similarity">
    <text evidence="1 4">Belongs to the short-chain dehydrogenases/reductases (SDR) family.</text>
</comment>
<evidence type="ECO:0000256" key="3">
    <source>
        <dbReference type="ARBA" id="ARBA00023002"/>
    </source>
</evidence>
<proteinExistence type="inferred from homology"/>
<keyword evidence="3" id="KW-0560">Oxidoreductase</keyword>
<dbReference type="InterPro" id="IPR051911">
    <property type="entry name" value="SDR_oxidoreductase"/>
</dbReference>
<dbReference type="AlphaFoldDB" id="A0A0D0C5E3"/>
<dbReference type="EMBL" id="KN834834">
    <property type="protein sequence ID" value="KIK53007.1"/>
    <property type="molecule type" value="Genomic_DNA"/>
</dbReference>
<dbReference type="GO" id="GO:0016491">
    <property type="term" value="F:oxidoreductase activity"/>
    <property type="evidence" value="ECO:0007669"/>
    <property type="project" value="UniProtKB-KW"/>
</dbReference>
<organism evidence="5 6">
    <name type="scientific">Collybiopsis luxurians FD-317 M1</name>
    <dbReference type="NCBI Taxonomy" id="944289"/>
    <lineage>
        <taxon>Eukaryota</taxon>
        <taxon>Fungi</taxon>
        <taxon>Dikarya</taxon>
        <taxon>Basidiomycota</taxon>
        <taxon>Agaricomycotina</taxon>
        <taxon>Agaricomycetes</taxon>
        <taxon>Agaricomycetidae</taxon>
        <taxon>Agaricales</taxon>
        <taxon>Marasmiineae</taxon>
        <taxon>Omphalotaceae</taxon>
        <taxon>Collybiopsis</taxon>
        <taxon>Collybiopsis luxurians</taxon>
    </lineage>
</organism>
<dbReference type="OrthoDB" id="1274115at2759"/>
<evidence type="ECO:0000256" key="4">
    <source>
        <dbReference type="RuleBase" id="RU000363"/>
    </source>
</evidence>
<protein>
    <recommendedName>
        <fullName evidence="7">NAD(P)-binding protein</fullName>
    </recommendedName>
</protein>
<dbReference type="PRINTS" id="PR00081">
    <property type="entry name" value="GDHRDH"/>
</dbReference>
<keyword evidence="2" id="KW-0521">NADP</keyword>
<evidence type="ECO:0008006" key="7">
    <source>
        <dbReference type="Google" id="ProtNLM"/>
    </source>
</evidence>
<dbReference type="PANTHER" id="PTHR43976:SF16">
    <property type="entry name" value="SHORT-CHAIN DEHYDROGENASE_REDUCTASE FAMILY PROTEIN"/>
    <property type="match status" value="1"/>
</dbReference>
<keyword evidence="6" id="KW-1185">Reference proteome</keyword>
<dbReference type="Gene3D" id="3.40.50.720">
    <property type="entry name" value="NAD(P)-binding Rossmann-like Domain"/>
    <property type="match status" value="1"/>
</dbReference>
<evidence type="ECO:0000256" key="1">
    <source>
        <dbReference type="ARBA" id="ARBA00006484"/>
    </source>
</evidence>
<dbReference type="InterPro" id="IPR002347">
    <property type="entry name" value="SDR_fam"/>
</dbReference>
<accession>A0A0D0C5E3</accession>
<evidence type="ECO:0000256" key="2">
    <source>
        <dbReference type="ARBA" id="ARBA00022857"/>
    </source>
</evidence>
<gene>
    <name evidence="5" type="ORF">GYMLUDRAFT_88498</name>
</gene>
<dbReference type="HOGENOM" id="CLU_010194_2_9_1"/>
<reference evidence="5 6" key="1">
    <citation type="submission" date="2014-04" db="EMBL/GenBank/DDBJ databases">
        <title>Evolutionary Origins and Diversification of the Mycorrhizal Mutualists.</title>
        <authorList>
            <consortium name="DOE Joint Genome Institute"/>
            <consortium name="Mycorrhizal Genomics Consortium"/>
            <person name="Kohler A."/>
            <person name="Kuo A."/>
            <person name="Nagy L.G."/>
            <person name="Floudas D."/>
            <person name="Copeland A."/>
            <person name="Barry K.W."/>
            <person name="Cichocki N."/>
            <person name="Veneault-Fourrey C."/>
            <person name="LaButti K."/>
            <person name="Lindquist E.A."/>
            <person name="Lipzen A."/>
            <person name="Lundell T."/>
            <person name="Morin E."/>
            <person name="Murat C."/>
            <person name="Riley R."/>
            <person name="Ohm R."/>
            <person name="Sun H."/>
            <person name="Tunlid A."/>
            <person name="Henrissat B."/>
            <person name="Grigoriev I.V."/>
            <person name="Hibbett D.S."/>
            <person name="Martin F."/>
        </authorList>
    </citation>
    <scope>NUCLEOTIDE SEQUENCE [LARGE SCALE GENOMIC DNA]</scope>
    <source>
        <strain evidence="5 6">FD-317 M1</strain>
    </source>
</reference>
<dbReference type="PROSITE" id="PS00061">
    <property type="entry name" value="ADH_SHORT"/>
    <property type="match status" value="1"/>
</dbReference>